<dbReference type="InterPro" id="IPR000868">
    <property type="entry name" value="Isochorismatase-like_dom"/>
</dbReference>
<reference evidence="3 4" key="1">
    <citation type="submission" date="2018-06" db="EMBL/GenBank/DDBJ databases">
        <title>Draft Genome Sequence of a Novel Marine Bacterium Related to the Verrucomicrobia.</title>
        <authorList>
            <person name="Vosseberg J."/>
            <person name="Martijn J."/>
            <person name="Ettema T.J.G."/>
        </authorList>
    </citation>
    <scope>NUCLEOTIDE SEQUENCE [LARGE SCALE GENOMIC DNA]</scope>
    <source>
        <strain evidence="3">TARA_B100001123</strain>
    </source>
</reference>
<dbReference type="EMBL" id="CP029803">
    <property type="protein sequence ID" value="AWT58870.1"/>
    <property type="molecule type" value="Genomic_DNA"/>
</dbReference>
<dbReference type="Pfam" id="PF00857">
    <property type="entry name" value="Isochorismatase"/>
    <property type="match status" value="1"/>
</dbReference>
<evidence type="ECO:0000259" key="2">
    <source>
        <dbReference type="Pfam" id="PF00857"/>
    </source>
</evidence>
<gene>
    <name evidence="3" type="primary">rutB</name>
    <name evidence="3" type="ORF">DF168_00042</name>
</gene>
<evidence type="ECO:0000313" key="4">
    <source>
        <dbReference type="Proteomes" id="UP000247465"/>
    </source>
</evidence>
<name>A0A2Z4AK17_9BACT</name>
<accession>A0A2Z4AK17</accession>
<dbReference type="KEGG" id="mtar:DF168_00042"/>
<dbReference type="SUPFAM" id="SSF52499">
    <property type="entry name" value="Isochorismatase-like hydrolases"/>
    <property type="match status" value="1"/>
</dbReference>
<dbReference type="InterPro" id="IPR050272">
    <property type="entry name" value="Isochorismatase-like_hydrls"/>
</dbReference>
<sequence>MKIINDVEVLTTIHELVEPSRTAVLVVDVQNSGLKSLAYEEPGFERRGTEISNLAAVIPHIQRLLAAARSASLFVAYAQWIDRTKGGVSLVNGPHLYCHRDDAEPNNVVEGSHEAQTIEELKPQPGDYVFNKSWSSTFHHTGLDDVLRGRDIRSVIMVGCLTGGCVLKSAIDASHHNYYPVLVRDCVASYNQESHDLALRWLETKFPVFGSEEIETVWNEMTSEREKPLTKA</sequence>
<evidence type="ECO:0000313" key="3">
    <source>
        <dbReference type="EMBL" id="AWT58870.1"/>
    </source>
</evidence>
<organism evidence="3 4">
    <name type="scientific">Candidatus Moanibacter tarae</name>
    <dbReference type="NCBI Taxonomy" id="2200854"/>
    <lineage>
        <taxon>Bacteria</taxon>
        <taxon>Pseudomonadati</taxon>
        <taxon>Verrucomicrobiota</taxon>
        <taxon>Opitutia</taxon>
        <taxon>Puniceicoccales</taxon>
        <taxon>Puniceicoccales incertae sedis</taxon>
        <taxon>Candidatus Moanibacter</taxon>
    </lineage>
</organism>
<dbReference type="InterPro" id="IPR036380">
    <property type="entry name" value="Isochorismatase-like_sf"/>
</dbReference>
<dbReference type="PANTHER" id="PTHR43540:SF6">
    <property type="entry name" value="ISOCHORISMATASE-LIKE DOMAIN-CONTAINING PROTEIN"/>
    <property type="match status" value="1"/>
</dbReference>
<dbReference type="GO" id="GO:0016787">
    <property type="term" value="F:hydrolase activity"/>
    <property type="evidence" value="ECO:0007669"/>
    <property type="project" value="UniProtKB-KW"/>
</dbReference>
<dbReference type="Gene3D" id="3.40.50.850">
    <property type="entry name" value="Isochorismatase-like"/>
    <property type="match status" value="1"/>
</dbReference>
<evidence type="ECO:0000256" key="1">
    <source>
        <dbReference type="ARBA" id="ARBA00022801"/>
    </source>
</evidence>
<dbReference type="AlphaFoldDB" id="A0A2Z4AK17"/>
<dbReference type="PANTHER" id="PTHR43540">
    <property type="entry name" value="PEROXYUREIDOACRYLATE/UREIDOACRYLATE AMIDOHYDROLASE-RELATED"/>
    <property type="match status" value="1"/>
</dbReference>
<dbReference type="CDD" id="cd00431">
    <property type="entry name" value="cysteine_hydrolases"/>
    <property type="match status" value="1"/>
</dbReference>
<dbReference type="EC" id="3.5.1.110" evidence="3"/>
<dbReference type="Proteomes" id="UP000247465">
    <property type="component" value="Chromosome"/>
</dbReference>
<proteinExistence type="predicted"/>
<feature type="domain" description="Isochorismatase-like" evidence="2">
    <location>
        <begin position="22"/>
        <end position="206"/>
    </location>
</feature>
<keyword evidence="1 3" id="KW-0378">Hydrolase</keyword>
<protein>
    <submittedName>
        <fullName evidence="3">Peroxyureidoacrylate/ureidoacrylate amidohydrolase RutB</fullName>
        <ecNumber evidence="3">3.5.1.110</ecNumber>
    </submittedName>
</protein>